<dbReference type="PANTHER" id="PTHR33026:SF7">
    <property type="entry name" value="OS03G0100275 PROTEIN"/>
    <property type="match status" value="1"/>
</dbReference>
<evidence type="ECO:0000313" key="2">
    <source>
        <dbReference type="EMBL" id="RLN28352.1"/>
    </source>
</evidence>
<proteinExistence type="predicted"/>
<dbReference type="EMBL" id="PQIB02000003">
    <property type="protein sequence ID" value="RLN28352.1"/>
    <property type="molecule type" value="Genomic_DNA"/>
</dbReference>
<organism evidence="2 3">
    <name type="scientific">Panicum miliaceum</name>
    <name type="common">Proso millet</name>
    <name type="synonym">Broomcorn millet</name>
    <dbReference type="NCBI Taxonomy" id="4540"/>
    <lineage>
        <taxon>Eukaryota</taxon>
        <taxon>Viridiplantae</taxon>
        <taxon>Streptophyta</taxon>
        <taxon>Embryophyta</taxon>
        <taxon>Tracheophyta</taxon>
        <taxon>Spermatophyta</taxon>
        <taxon>Magnoliopsida</taxon>
        <taxon>Liliopsida</taxon>
        <taxon>Poales</taxon>
        <taxon>Poaceae</taxon>
        <taxon>PACMAD clade</taxon>
        <taxon>Panicoideae</taxon>
        <taxon>Panicodae</taxon>
        <taxon>Paniceae</taxon>
        <taxon>Panicinae</taxon>
        <taxon>Panicum</taxon>
        <taxon>Panicum sect. Panicum</taxon>
    </lineage>
</organism>
<dbReference type="AlphaFoldDB" id="A0A3L6SV66"/>
<evidence type="ECO:0000313" key="3">
    <source>
        <dbReference type="Proteomes" id="UP000275267"/>
    </source>
</evidence>
<dbReference type="Pfam" id="PF04195">
    <property type="entry name" value="Transposase_28"/>
    <property type="match status" value="1"/>
</dbReference>
<protein>
    <submittedName>
        <fullName evidence="2">Retrotransposon protein</fullName>
    </submittedName>
</protein>
<comment type="caution">
    <text evidence="2">The sequence shown here is derived from an EMBL/GenBank/DDBJ whole genome shotgun (WGS) entry which is preliminary data.</text>
</comment>
<name>A0A3L6SV66_PANMI</name>
<gene>
    <name evidence="2" type="ORF">C2845_PM05G32030</name>
</gene>
<accession>A0A3L6SV66</accession>
<reference evidence="3" key="1">
    <citation type="journal article" date="2019" name="Nat. Commun.">
        <title>The genome of broomcorn millet.</title>
        <authorList>
            <person name="Zou C."/>
            <person name="Miki D."/>
            <person name="Li D."/>
            <person name="Tang Q."/>
            <person name="Xiao L."/>
            <person name="Rajput S."/>
            <person name="Deng P."/>
            <person name="Jia W."/>
            <person name="Huang R."/>
            <person name="Zhang M."/>
            <person name="Sun Y."/>
            <person name="Hu J."/>
            <person name="Fu X."/>
            <person name="Schnable P.S."/>
            <person name="Li F."/>
            <person name="Zhang H."/>
            <person name="Feng B."/>
            <person name="Zhu X."/>
            <person name="Liu R."/>
            <person name="Schnable J.C."/>
            <person name="Zhu J.-K."/>
            <person name="Zhang H."/>
        </authorList>
    </citation>
    <scope>NUCLEOTIDE SEQUENCE [LARGE SCALE GENOMIC DNA]</scope>
</reference>
<sequence>MSGAKIRLLEGRDLLSPLSRWRPAVGELFPRPTPDEAVTLAEFHRWGFGMPAHDFLRSVLPELGIRLHHLHPEGLLQLTGFISPCEGFLGVAPHLYLFLRIFAVEGRKVRTGDATSLPSAG</sequence>
<feature type="domain" description="Transposase (putative) gypsy type" evidence="1">
    <location>
        <begin position="40"/>
        <end position="104"/>
    </location>
</feature>
<dbReference type="PANTHER" id="PTHR33026">
    <property type="entry name" value="OS06G0360600 PROTEIN"/>
    <property type="match status" value="1"/>
</dbReference>
<dbReference type="Proteomes" id="UP000275267">
    <property type="component" value="Unassembled WGS sequence"/>
</dbReference>
<evidence type="ECO:0000259" key="1">
    <source>
        <dbReference type="Pfam" id="PF04195"/>
    </source>
</evidence>
<keyword evidence="3" id="KW-1185">Reference proteome</keyword>
<dbReference type="InterPro" id="IPR007321">
    <property type="entry name" value="Transposase_28"/>
</dbReference>